<gene>
    <name evidence="2" type="ORF">H4W80_001607</name>
</gene>
<reference evidence="2 3" key="1">
    <citation type="submission" date="2020-10" db="EMBL/GenBank/DDBJ databases">
        <title>Sequencing the genomes of 1000 actinobacteria strains.</title>
        <authorList>
            <person name="Klenk H.-P."/>
        </authorList>
    </citation>
    <scope>NUCLEOTIDE SEQUENCE [LARGE SCALE GENOMIC DNA]</scope>
    <source>
        <strain evidence="2 3">DSM 43173</strain>
    </source>
</reference>
<feature type="region of interest" description="Disordered" evidence="1">
    <location>
        <begin position="16"/>
        <end position="53"/>
    </location>
</feature>
<accession>A0ABR9LRS0</accession>
<keyword evidence="3" id="KW-1185">Reference proteome</keyword>
<dbReference type="EMBL" id="JADBEK010000001">
    <property type="protein sequence ID" value="MBE1583349.1"/>
    <property type="molecule type" value="Genomic_DNA"/>
</dbReference>
<organism evidence="2 3">
    <name type="scientific">Nonomuraea angiospora</name>
    <dbReference type="NCBI Taxonomy" id="46172"/>
    <lineage>
        <taxon>Bacteria</taxon>
        <taxon>Bacillati</taxon>
        <taxon>Actinomycetota</taxon>
        <taxon>Actinomycetes</taxon>
        <taxon>Streptosporangiales</taxon>
        <taxon>Streptosporangiaceae</taxon>
        <taxon>Nonomuraea</taxon>
    </lineage>
</organism>
<dbReference type="Proteomes" id="UP000633509">
    <property type="component" value="Unassembled WGS sequence"/>
</dbReference>
<feature type="compositionally biased region" description="Low complexity" evidence="1">
    <location>
        <begin position="174"/>
        <end position="187"/>
    </location>
</feature>
<protein>
    <submittedName>
        <fullName evidence="2">Uncharacterized protein</fullName>
    </submittedName>
</protein>
<proteinExistence type="predicted"/>
<evidence type="ECO:0000313" key="2">
    <source>
        <dbReference type="EMBL" id="MBE1583349.1"/>
    </source>
</evidence>
<sequence length="193" mass="20452">MLTTFSHAGQIHGLRLDRFNRTTPSGLVKDSPPNGARPRTGTSPGPARSPGRAQGCAAFVAVRDIPRSNVPPWRSMWSLSGPVPPASCSPPSSVSRGCPRSWWRSCPRAAASPRHSACSRARPRCSSRVVCWARSPTGRSSACPADISRGSGSTSPPGTRLTRTCSASRRRASKSSSKPGRRSWGSRCCAVEG</sequence>
<feature type="compositionally biased region" description="Low complexity" evidence="1">
    <location>
        <begin position="148"/>
        <end position="167"/>
    </location>
</feature>
<evidence type="ECO:0000313" key="3">
    <source>
        <dbReference type="Proteomes" id="UP000633509"/>
    </source>
</evidence>
<comment type="caution">
    <text evidence="2">The sequence shown here is derived from an EMBL/GenBank/DDBJ whole genome shotgun (WGS) entry which is preliminary data.</text>
</comment>
<feature type="region of interest" description="Disordered" evidence="1">
    <location>
        <begin position="136"/>
        <end position="193"/>
    </location>
</feature>
<evidence type="ECO:0000256" key="1">
    <source>
        <dbReference type="SAM" id="MobiDB-lite"/>
    </source>
</evidence>
<name>A0ABR9LRS0_9ACTN</name>